<name>A0A016QMN6_9DEIO</name>
<dbReference type="STRING" id="1476583.DEIPH_ctg041orf0006"/>
<organism evidence="1 2">
    <name type="scientific">Deinococcus phoenicis</name>
    <dbReference type="NCBI Taxonomy" id="1476583"/>
    <lineage>
        <taxon>Bacteria</taxon>
        <taxon>Thermotogati</taxon>
        <taxon>Deinococcota</taxon>
        <taxon>Deinococci</taxon>
        <taxon>Deinococcales</taxon>
        <taxon>Deinococcaceae</taxon>
        <taxon>Deinococcus</taxon>
    </lineage>
</organism>
<dbReference type="EMBL" id="JHAC01000039">
    <property type="protein sequence ID" value="EYB67410.1"/>
    <property type="molecule type" value="Genomic_DNA"/>
</dbReference>
<comment type="caution">
    <text evidence="1">The sequence shown here is derived from an EMBL/GenBank/DDBJ whole genome shotgun (WGS) entry which is preliminary data.</text>
</comment>
<gene>
    <name evidence="1" type="ORF">DEIPH_ctg041orf0006</name>
</gene>
<dbReference type="Proteomes" id="UP000020492">
    <property type="component" value="Unassembled WGS sequence"/>
</dbReference>
<dbReference type="AlphaFoldDB" id="A0A016QMN6"/>
<keyword evidence="2" id="KW-1185">Reference proteome</keyword>
<evidence type="ECO:0000313" key="2">
    <source>
        <dbReference type="Proteomes" id="UP000020492"/>
    </source>
</evidence>
<proteinExistence type="predicted"/>
<protein>
    <submittedName>
        <fullName evidence="1">Uncharacterized protein</fullName>
    </submittedName>
</protein>
<accession>A0A016QMN6</accession>
<dbReference type="PATRIC" id="fig|1476583.3.peg.2513"/>
<sequence>MGSSGLIALSRPAVSVQSLTLGGAPAAGILRSPWTLDVSALVRPYGGGTWGGTVISTPYTVTYTAGWTAEDLPPGIRQAILTAAELGAAVPVGVRSESMGPVSRTYSEASTLSPDVLALLRPWLPLRF</sequence>
<reference evidence="1 2" key="1">
    <citation type="submission" date="2014-03" db="EMBL/GenBank/DDBJ databases">
        <title>Draft genome sequence of Deinococcus phoenicis 1P10ME.</title>
        <authorList>
            <person name="Stepanov V.G."/>
            <person name="Vaishampayan P."/>
            <person name="Venkateswaran K."/>
            <person name="Fox G.E."/>
        </authorList>
    </citation>
    <scope>NUCLEOTIDE SEQUENCE [LARGE SCALE GENOMIC DNA]</scope>
    <source>
        <strain evidence="1 2">1P10ME</strain>
    </source>
</reference>
<evidence type="ECO:0000313" key="1">
    <source>
        <dbReference type="EMBL" id="EYB67410.1"/>
    </source>
</evidence>